<dbReference type="SUPFAM" id="SSF54427">
    <property type="entry name" value="NTF2-like"/>
    <property type="match status" value="1"/>
</dbReference>
<feature type="region of interest" description="Disordered" evidence="1">
    <location>
        <begin position="142"/>
        <end position="164"/>
    </location>
</feature>
<evidence type="ECO:0000256" key="1">
    <source>
        <dbReference type="SAM" id="MobiDB-lite"/>
    </source>
</evidence>
<accession>A0A9X1QLB7</accession>
<name>A0A9X1QLB7_9SPHN</name>
<reference evidence="2" key="1">
    <citation type="submission" date="2022-01" db="EMBL/GenBank/DDBJ databases">
        <authorList>
            <person name="Jo J.-H."/>
            <person name="Im W.-T."/>
        </authorList>
    </citation>
    <scope>NUCLEOTIDE SEQUENCE</scope>
    <source>
        <strain evidence="2">G124</strain>
    </source>
</reference>
<gene>
    <name evidence="2" type="ORF">LVY65_06910</name>
</gene>
<comment type="caution">
    <text evidence="2">The sequence shown here is derived from an EMBL/GenBank/DDBJ whole genome shotgun (WGS) entry which is preliminary data.</text>
</comment>
<evidence type="ECO:0000313" key="3">
    <source>
        <dbReference type="Proteomes" id="UP001139410"/>
    </source>
</evidence>
<protein>
    <recommendedName>
        <fullName evidence="4">DUF4440 domain-containing protein</fullName>
    </recommendedName>
</protein>
<keyword evidence="3" id="KW-1185">Reference proteome</keyword>
<dbReference type="InterPro" id="IPR032710">
    <property type="entry name" value="NTF2-like_dom_sf"/>
</dbReference>
<dbReference type="RefSeq" id="WP_235067288.1">
    <property type="nucleotide sequence ID" value="NZ_JAKFGM010000002.1"/>
</dbReference>
<sequence length="205" mass="22260">MIEALLLAAASPAMTALDAERAFIADAQKLGQWTAFRKYAADDAVMFVPQQVNAQAFLKDRADPPVSVYWWPGKSFVSCDGSYAVNTGPWVRQWGKAVGYFTTIWKRQADGSWKWIYDGGDGLETMRAEGGDIKPRVANCAKTPQAPPPKLGLTQGGTSGSGQSADGTLAWRWFVRADGSRTLEVLLWNGSSWDAVLNDDVGPAQ</sequence>
<dbReference type="Gene3D" id="3.10.450.50">
    <property type="match status" value="1"/>
</dbReference>
<evidence type="ECO:0000313" key="2">
    <source>
        <dbReference type="EMBL" id="MCF2514791.1"/>
    </source>
</evidence>
<organism evidence="2 3">
    <name type="scientific">Sphingomonas cremea</name>
    <dbReference type="NCBI Taxonomy" id="2904799"/>
    <lineage>
        <taxon>Bacteria</taxon>
        <taxon>Pseudomonadati</taxon>
        <taxon>Pseudomonadota</taxon>
        <taxon>Alphaproteobacteria</taxon>
        <taxon>Sphingomonadales</taxon>
        <taxon>Sphingomonadaceae</taxon>
        <taxon>Sphingomonas</taxon>
    </lineage>
</organism>
<dbReference type="EMBL" id="JAKFGM010000002">
    <property type="protein sequence ID" value="MCF2514791.1"/>
    <property type="molecule type" value="Genomic_DNA"/>
</dbReference>
<dbReference type="Proteomes" id="UP001139410">
    <property type="component" value="Unassembled WGS sequence"/>
</dbReference>
<dbReference type="AlphaFoldDB" id="A0A9X1QLB7"/>
<proteinExistence type="predicted"/>
<evidence type="ECO:0008006" key="4">
    <source>
        <dbReference type="Google" id="ProtNLM"/>
    </source>
</evidence>